<reference evidence="1" key="1">
    <citation type="submission" date="2021-05" db="EMBL/GenBank/DDBJ databases">
        <authorList>
            <person name="Scholz U."/>
            <person name="Mascher M."/>
            <person name="Fiebig A."/>
        </authorList>
    </citation>
    <scope>NUCLEOTIDE SEQUENCE [LARGE SCALE GENOMIC DNA]</scope>
</reference>
<proteinExistence type="predicted"/>
<reference evidence="1" key="2">
    <citation type="submission" date="2025-09" db="UniProtKB">
        <authorList>
            <consortium name="EnsemblPlants"/>
        </authorList>
    </citation>
    <scope>IDENTIFICATION</scope>
</reference>
<evidence type="ECO:0000313" key="1">
    <source>
        <dbReference type="EnsemblPlants" id="AVESA.00010b.r2.3DG0564330.1.CDS.1"/>
    </source>
</evidence>
<dbReference type="EnsemblPlants" id="AVESA.00010b.r2.3DG0564330.1">
    <property type="protein sequence ID" value="AVESA.00010b.r2.3DG0564330.1.CDS.1"/>
    <property type="gene ID" value="AVESA.00010b.r2.3DG0564330"/>
</dbReference>
<accession>A0ACD5W3S9</accession>
<sequence length="256" mass="27979">MSAAGLLSRSATRVVATAANGFHLLRIDGYSQAAKTVLPGQMISSQPFNIGGRSWRIDYYPNGRDTSANANSVYLRLTDPTQRLLLLQAEYKFGLLDHDGNAAYELPAETGSFAGAPNTHYSRPSSYGLVPAAGEEAGPGCGHEEFIGKEELERRREDLIRDDRVVVRCDVGVTQFDRSYLALDELCEDQEESDVRYHGYAGYGHGGYGPPPRRLLQRRTDDAEYVKWCLTQQAGGSSRGHLHGRPGGYGFGGEGC</sequence>
<dbReference type="Proteomes" id="UP001732700">
    <property type="component" value="Chromosome 3D"/>
</dbReference>
<name>A0ACD5W3S9_AVESA</name>
<protein>
    <submittedName>
        <fullName evidence="1">Uncharacterized protein</fullName>
    </submittedName>
</protein>
<evidence type="ECO:0000313" key="2">
    <source>
        <dbReference type="Proteomes" id="UP001732700"/>
    </source>
</evidence>
<keyword evidence="2" id="KW-1185">Reference proteome</keyword>
<organism evidence="1 2">
    <name type="scientific">Avena sativa</name>
    <name type="common">Oat</name>
    <dbReference type="NCBI Taxonomy" id="4498"/>
    <lineage>
        <taxon>Eukaryota</taxon>
        <taxon>Viridiplantae</taxon>
        <taxon>Streptophyta</taxon>
        <taxon>Embryophyta</taxon>
        <taxon>Tracheophyta</taxon>
        <taxon>Spermatophyta</taxon>
        <taxon>Magnoliopsida</taxon>
        <taxon>Liliopsida</taxon>
        <taxon>Poales</taxon>
        <taxon>Poaceae</taxon>
        <taxon>BOP clade</taxon>
        <taxon>Pooideae</taxon>
        <taxon>Poodae</taxon>
        <taxon>Poeae</taxon>
        <taxon>Poeae Chloroplast Group 1 (Aveneae type)</taxon>
        <taxon>Aveninae</taxon>
        <taxon>Avena</taxon>
    </lineage>
</organism>